<evidence type="ECO:0000256" key="5">
    <source>
        <dbReference type="ARBA" id="ARBA00022777"/>
    </source>
</evidence>
<dbReference type="EC" id="2.7.13.3" evidence="2"/>
<gene>
    <name evidence="11" type="ORF">MGR_2408</name>
</gene>
<dbReference type="Gene3D" id="1.10.287.130">
    <property type="match status" value="1"/>
</dbReference>
<dbReference type="PRINTS" id="PR00344">
    <property type="entry name" value="BCTRLSENSOR"/>
</dbReference>
<dbReference type="SUPFAM" id="SSF55785">
    <property type="entry name" value="PYP-like sensor domain (PAS domain)"/>
    <property type="match status" value="2"/>
</dbReference>
<dbReference type="EMBL" id="CU459003">
    <property type="protein sequence ID" value="CAM75445.1"/>
    <property type="molecule type" value="Genomic_DNA"/>
</dbReference>
<evidence type="ECO:0000256" key="1">
    <source>
        <dbReference type="ARBA" id="ARBA00000085"/>
    </source>
</evidence>
<feature type="domain" description="Histidine kinase" evidence="9">
    <location>
        <begin position="496"/>
        <end position="714"/>
    </location>
</feature>
<feature type="transmembrane region" description="Helical" evidence="8">
    <location>
        <begin position="42"/>
        <end position="62"/>
    </location>
</feature>
<dbReference type="Gene3D" id="3.30.450.20">
    <property type="entry name" value="PAS domain"/>
    <property type="match status" value="2"/>
</dbReference>
<evidence type="ECO:0000256" key="6">
    <source>
        <dbReference type="ARBA" id="ARBA00023012"/>
    </source>
</evidence>
<dbReference type="InterPro" id="IPR036890">
    <property type="entry name" value="HATPase_C_sf"/>
</dbReference>
<evidence type="ECO:0000259" key="10">
    <source>
        <dbReference type="PROSITE" id="PS50110"/>
    </source>
</evidence>
<organism evidence="11">
    <name type="scientific">Magnetospirillum gryphiswaldense</name>
    <dbReference type="NCBI Taxonomy" id="55518"/>
    <lineage>
        <taxon>Bacteria</taxon>
        <taxon>Pseudomonadati</taxon>
        <taxon>Pseudomonadota</taxon>
        <taxon>Alphaproteobacteria</taxon>
        <taxon>Rhodospirillales</taxon>
        <taxon>Rhodospirillaceae</taxon>
        <taxon>Magnetospirillum</taxon>
    </lineage>
</organism>
<sequence length="846" mass="91244">MSDFWFGLCATLISPCFASAMSDNLPSQSVATVRALSGRATALALGLAVLLALALATLLASVSTLDEEAEVLELVGGQRMMAQRAALLAEKLERPGETALSRQRYRNELEHVAERLRDEARKVIEHPDVPPEVVILYATAWDAEAGVMARFHSAVQAVLTGRGGVDALNHREAMLFNEEVASRYRQHVADEVRQLKLVLGVSFTSLLGGLLLLFVLVLRPAIAMVRQQISRQSALGEAIVQSGHGVLLLDDQGTVGFANTYAESLTEYGEGGLDGLDLGRLLFSAYGDDTADIILETAARTTWRGDVRIVRRTGVMIWTEMVVTAAASEGGYLVIFFDATARREAEAKLRQARERLAAAIEAVDDGFALYDAEERLVQCNRKYIALLPQLEPWLVPGTSFASLIVHSWKLGLVDSELAAEQYTNLRLAQFRAGQGQCELRLRDGRILRATDRRTPEGGRVSVLADVTTLNASRDHLRRALEQAEAANRSKNVFLSSMSHELRTPLNAIVGFAQLLEGTPDGAFGPSQRRSVGHILRAGKLLDELVHQVLELADLESGNVHLYLTDFDLAAVALDACSRLKNRLQEGQLELRQTGCDSPVGAHGDAQRMAEVIGHLLSNAIKYNRPGGSIDLSVDNMVGKVRLTVRDSGNGIPPDLHDQVFQPFNRLGGEGAAVEGTGIGLAICRALIQQMGGAIGFSSTLGQGSTFWVELAAAQVKMDPSLVIGRILYVHSSPSHQALMTQLSAAHPGLTVQIVTSPEQAGRLALADPGFGLIVVDVAAAIGEAAELCQILRGNPATRFIPVIAFSDEDREGEANRLTALGFDATLGARADMAEISALVRRYCRAD</sequence>
<dbReference type="Pfam" id="PF12860">
    <property type="entry name" value="PAS_7"/>
    <property type="match status" value="1"/>
</dbReference>
<dbReference type="NCBIfam" id="TIGR00229">
    <property type="entry name" value="sensory_box"/>
    <property type="match status" value="1"/>
</dbReference>
<dbReference type="Pfam" id="PF00512">
    <property type="entry name" value="HisKA"/>
    <property type="match status" value="1"/>
</dbReference>
<dbReference type="Pfam" id="PF02518">
    <property type="entry name" value="HATPase_c"/>
    <property type="match status" value="1"/>
</dbReference>
<dbReference type="PROSITE" id="PS50109">
    <property type="entry name" value="HIS_KIN"/>
    <property type="match status" value="1"/>
</dbReference>
<dbReference type="InterPro" id="IPR003661">
    <property type="entry name" value="HisK_dim/P_dom"/>
</dbReference>
<dbReference type="PANTHER" id="PTHR43711:SF26">
    <property type="entry name" value="SENSOR HISTIDINE KINASE RCSC"/>
    <property type="match status" value="1"/>
</dbReference>
<dbReference type="Gene3D" id="3.40.50.2300">
    <property type="match status" value="1"/>
</dbReference>
<dbReference type="SMART" id="SM00388">
    <property type="entry name" value="HisKA"/>
    <property type="match status" value="1"/>
</dbReference>
<dbReference type="CDD" id="cd00082">
    <property type="entry name" value="HisKA"/>
    <property type="match status" value="1"/>
</dbReference>
<name>A4TXT8_9PROT</name>
<dbReference type="InterPro" id="IPR011006">
    <property type="entry name" value="CheY-like_superfamily"/>
</dbReference>
<dbReference type="InterPro" id="IPR003594">
    <property type="entry name" value="HATPase_dom"/>
</dbReference>
<dbReference type="InterPro" id="IPR036097">
    <property type="entry name" value="HisK_dim/P_sf"/>
</dbReference>
<dbReference type="SUPFAM" id="SSF47384">
    <property type="entry name" value="Homodimeric domain of signal transducing histidine kinase"/>
    <property type="match status" value="1"/>
</dbReference>
<keyword evidence="5" id="KW-0418">Kinase</keyword>
<dbReference type="SMART" id="SM00448">
    <property type="entry name" value="REC"/>
    <property type="match status" value="1"/>
</dbReference>
<keyword evidence="8" id="KW-0812">Transmembrane</keyword>
<feature type="domain" description="Response regulatory" evidence="10">
    <location>
        <begin position="725"/>
        <end position="843"/>
    </location>
</feature>
<dbReference type="SMART" id="SM00387">
    <property type="entry name" value="HATPase_c"/>
    <property type="match status" value="1"/>
</dbReference>
<dbReference type="InterPro" id="IPR035965">
    <property type="entry name" value="PAS-like_dom_sf"/>
</dbReference>
<dbReference type="SMART" id="SM00091">
    <property type="entry name" value="PAS"/>
    <property type="match status" value="2"/>
</dbReference>
<dbReference type="InterPro" id="IPR000014">
    <property type="entry name" value="PAS"/>
</dbReference>
<dbReference type="InterPro" id="IPR004358">
    <property type="entry name" value="Sig_transdc_His_kin-like_C"/>
</dbReference>
<evidence type="ECO:0000256" key="3">
    <source>
        <dbReference type="ARBA" id="ARBA00022553"/>
    </source>
</evidence>
<keyword evidence="4" id="KW-0808">Transferase</keyword>
<dbReference type="GO" id="GO:0000155">
    <property type="term" value="F:phosphorelay sensor kinase activity"/>
    <property type="evidence" value="ECO:0007669"/>
    <property type="project" value="InterPro"/>
</dbReference>
<dbReference type="Gene3D" id="3.30.565.10">
    <property type="entry name" value="Histidine kinase-like ATPase, C-terminal domain"/>
    <property type="match status" value="1"/>
</dbReference>
<evidence type="ECO:0000256" key="7">
    <source>
        <dbReference type="PROSITE-ProRule" id="PRU00169"/>
    </source>
</evidence>
<feature type="modified residue" description="4-aspartylphosphate" evidence="7">
    <location>
        <position position="776"/>
    </location>
</feature>
<dbReference type="InterPro" id="IPR001789">
    <property type="entry name" value="Sig_transdc_resp-reg_receiver"/>
</dbReference>
<proteinExistence type="predicted"/>
<dbReference type="InterPro" id="IPR050736">
    <property type="entry name" value="Sensor_HK_Regulatory"/>
</dbReference>
<accession>A4TXT8</accession>
<keyword evidence="3 7" id="KW-0597">Phosphoprotein</keyword>
<evidence type="ECO:0000256" key="4">
    <source>
        <dbReference type="ARBA" id="ARBA00022679"/>
    </source>
</evidence>
<evidence type="ECO:0000259" key="9">
    <source>
        <dbReference type="PROSITE" id="PS50109"/>
    </source>
</evidence>
<dbReference type="PROSITE" id="PS50110">
    <property type="entry name" value="RESPONSE_REGULATORY"/>
    <property type="match status" value="1"/>
</dbReference>
<protein>
    <recommendedName>
        <fullName evidence="2">histidine kinase</fullName>
        <ecNumber evidence="2">2.7.13.3</ecNumber>
    </recommendedName>
</protein>
<keyword evidence="8" id="KW-0472">Membrane</keyword>
<dbReference type="CDD" id="cd00075">
    <property type="entry name" value="HATPase"/>
    <property type="match status" value="1"/>
</dbReference>
<comment type="catalytic activity">
    <reaction evidence="1">
        <text>ATP + protein L-histidine = ADP + protein N-phospho-L-histidine.</text>
        <dbReference type="EC" id="2.7.13.3"/>
    </reaction>
</comment>
<dbReference type="Pfam" id="PF13426">
    <property type="entry name" value="PAS_9"/>
    <property type="match status" value="1"/>
</dbReference>
<dbReference type="SUPFAM" id="SSF55874">
    <property type="entry name" value="ATPase domain of HSP90 chaperone/DNA topoisomerase II/histidine kinase"/>
    <property type="match status" value="1"/>
</dbReference>
<reference evidence="11" key="1">
    <citation type="journal article" date="2007" name="J. Bacteriol.">
        <title>Comparative genome analysis of four magnetotactic bacteria reveals a complex set of group-specific genes implicated in magnetosome biomineralization and function.</title>
        <authorList>
            <person name="Richter M."/>
            <person name="Kube M."/>
            <person name="Bazylinski D.A."/>
            <person name="Lombardot T."/>
            <person name="Gloeckner F.O."/>
            <person name="Reinhardt R."/>
            <person name="Schueler D."/>
        </authorList>
    </citation>
    <scope>NUCLEOTIDE SEQUENCE</scope>
    <source>
        <strain evidence="11">MSR-1</strain>
    </source>
</reference>
<evidence type="ECO:0000313" key="11">
    <source>
        <dbReference type="EMBL" id="CAM75445.1"/>
    </source>
</evidence>
<keyword evidence="6" id="KW-0902">Two-component regulatory system</keyword>
<dbReference type="AlphaFoldDB" id="A4TXT8"/>
<keyword evidence="8" id="KW-1133">Transmembrane helix</keyword>
<evidence type="ECO:0000256" key="8">
    <source>
        <dbReference type="SAM" id="Phobius"/>
    </source>
</evidence>
<dbReference type="SUPFAM" id="SSF52172">
    <property type="entry name" value="CheY-like"/>
    <property type="match status" value="1"/>
</dbReference>
<evidence type="ECO:0000256" key="2">
    <source>
        <dbReference type="ARBA" id="ARBA00012438"/>
    </source>
</evidence>
<dbReference type="InterPro" id="IPR005467">
    <property type="entry name" value="His_kinase_dom"/>
</dbReference>
<feature type="transmembrane region" description="Helical" evidence="8">
    <location>
        <begin position="197"/>
        <end position="218"/>
    </location>
</feature>
<dbReference type="PANTHER" id="PTHR43711">
    <property type="entry name" value="TWO-COMPONENT HISTIDINE KINASE"/>
    <property type="match status" value="1"/>
</dbReference>